<dbReference type="AlphaFoldDB" id="A0A2V3WCU0"/>
<reference evidence="2 3" key="1">
    <citation type="submission" date="2018-05" db="EMBL/GenBank/DDBJ databases">
        <title>Genomic Encyclopedia of Type Strains, Phase IV (KMG-IV): sequencing the most valuable type-strain genomes for metagenomic binning, comparative biology and taxonomic classification.</title>
        <authorList>
            <person name="Goeker M."/>
        </authorList>
    </citation>
    <scope>NUCLEOTIDE SEQUENCE [LARGE SCALE GENOMIC DNA]</scope>
    <source>
        <strain evidence="2 3">DSM 28556</strain>
    </source>
</reference>
<dbReference type="OrthoDB" id="2988991at2"/>
<feature type="transmembrane region" description="Helical" evidence="1">
    <location>
        <begin position="43"/>
        <end position="62"/>
    </location>
</feature>
<comment type="caution">
    <text evidence="2">The sequence shown here is derived from an EMBL/GenBank/DDBJ whole genome shotgun (WGS) entry which is preliminary data.</text>
</comment>
<feature type="transmembrane region" description="Helical" evidence="1">
    <location>
        <begin position="7"/>
        <end position="31"/>
    </location>
</feature>
<keyword evidence="1" id="KW-1133">Transmembrane helix</keyword>
<organism evidence="2 3">
    <name type="scientific">Pseudogracilibacillus auburnensis</name>
    <dbReference type="NCBI Taxonomy" id="1494959"/>
    <lineage>
        <taxon>Bacteria</taxon>
        <taxon>Bacillati</taxon>
        <taxon>Bacillota</taxon>
        <taxon>Bacilli</taxon>
        <taxon>Bacillales</taxon>
        <taxon>Bacillaceae</taxon>
        <taxon>Pseudogracilibacillus</taxon>
    </lineage>
</organism>
<dbReference type="NCBIfam" id="TIGR04086">
    <property type="entry name" value="TIGR04086_membr"/>
    <property type="match status" value="1"/>
</dbReference>
<proteinExistence type="predicted"/>
<dbReference type="Proteomes" id="UP000247978">
    <property type="component" value="Unassembled WGS sequence"/>
</dbReference>
<evidence type="ECO:0000313" key="3">
    <source>
        <dbReference type="Proteomes" id="UP000247978"/>
    </source>
</evidence>
<dbReference type="InterPro" id="IPR023804">
    <property type="entry name" value="DUF3792_TM"/>
</dbReference>
<sequence length="127" mass="13904">MKNNHLMAIVYGWVAILVLVLLSSMLLSVLIRFTNVSEFTLSYITLTIGLLSLFIGGVIAGLKGKEKGWILGSLTGIGFTLLTFFIQYLGYNAMFSLQQLIFHITYILAAMIGSIIGVNLIVSNKKA</sequence>
<evidence type="ECO:0000313" key="2">
    <source>
        <dbReference type="EMBL" id="PXW86599.1"/>
    </source>
</evidence>
<keyword evidence="3" id="KW-1185">Reference proteome</keyword>
<keyword evidence="1" id="KW-0812">Transmembrane</keyword>
<feature type="transmembrane region" description="Helical" evidence="1">
    <location>
        <begin position="69"/>
        <end position="88"/>
    </location>
</feature>
<gene>
    <name evidence="2" type="ORF">DFR56_107120</name>
</gene>
<accession>A0A2V3WCU0</accession>
<protein>
    <submittedName>
        <fullName evidence="2">Putative membrane protein (TIGR04086 family)</fullName>
    </submittedName>
</protein>
<evidence type="ECO:0000256" key="1">
    <source>
        <dbReference type="SAM" id="Phobius"/>
    </source>
</evidence>
<dbReference type="EMBL" id="QJJQ01000007">
    <property type="protein sequence ID" value="PXW86599.1"/>
    <property type="molecule type" value="Genomic_DNA"/>
</dbReference>
<name>A0A2V3WCU0_9BACI</name>
<dbReference type="Pfam" id="PF12670">
    <property type="entry name" value="DUF3792"/>
    <property type="match status" value="1"/>
</dbReference>
<dbReference type="RefSeq" id="WP_110395501.1">
    <property type="nucleotide sequence ID" value="NZ_JADIJL010000012.1"/>
</dbReference>
<keyword evidence="1" id="KW-0472">Membrane</keyword>
<feature type="transmembrane region" description="Helical" evidence="1">
    <location>
        <begin position="100"/>
        <end position="122"/>
    </location>
</feature>